<sequence length="20" mass="2657">MQWYVWFKKKKKENDWALEV</sequence>
<evidence type="ECO:0000313" key="2">
    <source>
        <dbReference type="WBParaSite" id="mrna-Wban_01362"/>
    </source>
</evidence>
<evidence type="ECO:0000313" key="1">
    <source>
        <dbReference type="Proteomes" id="UP000093561"/>
    </source>
</evidence>
<proteinExistence type="predicted"/>
<organism evidence="1 2">
    <name type="scientific">Wuchereria bancrofti</name>
    <dbReference type="NCBI Taxonomy" id="6293"/>
    <lineage>
        <taxon>Eukaryota</taxon>
        <taxon>Metazoa</taxon>
        <taxon>Ecdysozoa</taxon>
        <taxon>Nematoda</taxon>
        <taxon>Chromadorea</taxon>
        <taxon>Rhabditida</taxon>
        <taxon>Spirurina</taxon>
        <taxon>Spiruromorpha</taxon>
        <taxon>Filarioidea</taxon>
        <taxon>Onchocercidae</taxon>
        <taxon>Wuchereria</taxon>
    </lineage>
</organism>
<name>A0AAF5PIZ2_WUCBA</name>
<accession>A0AAF5PIZ2</accession>
<dbReference type="WBParaSite" id="mrna-Wban_01362">
    <property type="protein sequence ID" value="mrna-Wban_01362"/>
    <property type="gene ID" value="Wban_01362"/>
</dbReference>
<reference evidence="1" key="2">
    <citation type="journal article" date="2016" name="Mol. Ecol.">
        <title>Population genomics of the filarial nematode parasite Wuchereria bancrofti from mosquitoes.</title>
        <authorList>
            <person name="Small S.T."/>
            <person name="Reimer L.J."/>
            <person name="Tisch D.J."/>
            <person name="King C.L."/>
            <person name="Christensen B.M."/>
            <person name="Siba P.M."/>
            <person name="Kazura J.W."/>
            <person name="Serre D."/>
            <person name="Zimmerman P.A."/>
        </authorList>
    </citation>
    <scope>NUCLEOTIDE SEQUENCE</scope>
    <source>
        <strain evidence="1">pt0022</strain>
    </source>
</reference>
<protein>
    <submittedName>
        <fullName evidence="2">Uncharacterized protein</fullName>
    </submittedName>
</protein>
<reference evidence="2" key="3">
    <citation type="submission" date="2024-02" db="UniProtKB">
        <authorList>
            <consortium name="WormBaseParasite"/>
        </authorList>
    </citation>
    <scope>IDENTIFICATION</scope>
    <source>
        <strain evidence="2">pt0022</strain>
    </source>
</reference>
<dbReference type="Proteomes" id="UP000093561">
    <property type="component" value="Unassembled WGS sequence"/>
</dbReference>
<reference evidence="1" key="1">
    <citation type="submission" date="2015-03" db="EMBL/GenBank/DDBJ databases">
        <title>Wuchereria bancrofti Genome Sequencing Papua New Guinea Strain.</title>
        <authorList>
            <person name="Small S.T."/>
            <person name="Serre D."/>
            <person name="Zimmerman P.A."/>
        </authorList>
    </citation>
    <scope>NUCLEOTIDE SEQUENCE [LARGE SCALE GENOMIC DNA]</scope>
    <source>
        <strain evidence="1">pt0022</strain>
    </source>
</reference>
<dbReference type="AlphaFoldDB" id="A0AAF5PIZ2"/>